<dbReference type="Pfam" id="PF02929">
    <property type="entry name" value="Bgal_small_N"/>
    <property type="match status" value="1"/>
</dbReference>
<dbReference type="FunFam" id="3.20.20.80:FF:000018">
    <property type="entry name" value="Beta-galactosidase"/>
    <property type="match status" value="1"/>
</dbReference>
<dbReference type="Gene3D" id="2.60.120.260">
    <property type="entry name" value="Galactose-binding domain-like"/>
    <property type="match status" value="1"/>
</dbReference>
<dbReference type="GO" id="GO:0004565">
    <property type="term" value="F:beta-galactosidase activity"/>
    <property type="evidence" value="ECO:0007669"/>
    <property type="project" value="UniProtKB-EC"/>
</dbReference>
<evidence type="ECO:0000313" key="9">
    <source>
        <dbReference type="EMBL" id="KAK9282588.1"/>
    </source>
</evidence>
<dbReference type="InterPro" id="IPR013783">
    <property type="entry name" value="Ig-like_fold"/>
</dbReference>
<dbReference type="InterPro" id="IPR004199">
    <property type="entry name" value="B-gal_small/dom_5"/>
</dbReference>
<evidence type="ECO:0000256" key="7">
    <source>
        <dbReference type="RuleBase" id="RU361154"/>
    </source>
</evidence>
<dbReference type="Pfam" id="PF00703">
    <property type="entry name" value="Glyco_hydro_2"/>
    <property type="match status" value="1"/>
</dbReference>
<keyword evidence="10" id="KW-1185">Reference proteome</keyword>
<dbReference type="PRINTS" id="PR00132">
    <property type="entry name" value="GLHYDRLASE2"/>
</dbReference>
<dbReference type="EMBL" id="JBBPBK010000006">
    <property type="protein sequence ID" value="KAK9282588.1"/>
    <property type="molecule type" value="Genomic_DNA"/>
</dbReference>
<dbReference type="GO" id="GO:0009341">
    <property type="term" value="C:beta-galactosidase complex"/>
    <property type="evidence" value="ECO:0007669"/>
    <property type="project" value="InterPro"/>
</dbReference>
<accession>A0AAP0RQM3</accession>
<dbReference type="Pfam" id="PF02837">
    <property type="entry name" value="Glyco_hydro_2_N"/>
    <property type="match status" value="1"/>
</dbReference>
<dbReference type="SUPFAM" id="SSF51445">
    <property type="entry name" value="(Trans)glycosidases"/>
    <property type="match status" value="1"/>
</dbReference>
<evidence type="ECO:0000259" key="8">
    <source>
        <dbReference type="SMART" id="SM01038"/>
    </source>
</evidence>
<feature type="domain" description="Beta galactosidase small chain/" evidence="8">
    <location>
        <begin position="805"/>
        <end position="971"/>
    </location>
</feature>
<dbReference type="SUPFAM" id="SSF49785">
    <property type="entry name" value="Galactose-binding domain-like"/>
    <property type="match status" value="1"/>
</dbReference>
<proteinExistence type="inferred from homology"/>
<comment type="catalytic activity">
    <reaction evidence="1">
        <text>Hydrolysis of terminal non-reducing beta-D-galactose residues in beta-D-galactosides.</text>
        <dbReference type="EC" id="3.2.1.23"/>
    </reaction>
</comment>
<dbReference type="InterPro" id="IPR006103">
    <property type="entry name" value="Glyco_hydro_2_cat"/>
</dbReference>
<dbReference type="PROSITE" id="PS00719">
    <property type="entry name" value="GLYCOSYL_HYDROL_F2_1"/>
    <property type="match status" value="1"/>
</dbReference>
<protein>
    <recommendedName>
        <fullName evidence="3">beta-galactosidase</fullName>
        <ecNumber evidence="3">3.2.1.23</ecNumber>
    </recommendedName>
    <alternativeName>
        <fullName evidence="6">Lactase</fullName>
    </alternativeName>
</protein>
<organism evidence="9 10">
    <name type="scientific">Liquidambar formosana</name>
    <name type="common">Formosan gum</name>
    <dbReference type="NCBI Taxonomy" id="63359"/>
    <lineage>
        <taxon>Eukaryota</taxon>
        <taxon>Viridiplantae</taxon>
        <taxon>Streptophyta</taxon>
        <taxon>Embryophyta</taxon>
        <taxon>Tracheophyta</taxon>
        <taxon>Spermatophyta</taxon>
        <taxon>Magnoliopsida</taxon>
        <taxon>eudicotyledons</taxon>
        <taxon>Gunneridae</taxon>
        <taxon>Pentapetalae</taxon>
        <taxon>Saxifragales</taxon>
        <taxon>Altingiaceae</taxon>
        <taxon>Liquidambar</taxon>
    </lineage>
</organism>
<dbReference type="InterPro" id="IPR017853">
    <property type="entry name" value="GH"/>
</dbReference>
<dbReference type="EC" id="3.2.1.23" evidence="3"/>
<dbReference type="AlphaFoldDB" id="A0AAP0RQM3"/>
<evidence type="ECO:0000256" key="4">
    <source>
        <dbReference type="ARBA" id="ARBA00022801"/>
    </source>
</evidence>
<dbReference type="InterPro" id="IPR023232">
    <property type="entry name" value="Glyco_hydro_2_AS"/>
</dbReference>
<comment type="similarity">
    <text evidence="2 7">Belongs to the glycosyl hydrolase 2 family.</text>
</comment>
<reference evidence="9 10" key="1">
    <citation type="journal article" date="2024" name="Plant J.">
        <title>Genome sequences and population genomics reveal climatic adaptation and genomic divergence between two closely related sweetgum species.</title>
        <authorList>
            <person name="Xu W.Q."/>
            <person name="Ren C.Q."/>
            <person name="Zhang X.Y."/>
            <person name="Comes H.P."/>
            <person name="Liu X.H."/>
            <person name="Li Y.G."/>
            <person name="Kettle C.J."/>
            <person name="Jalonen R."/>
            <person name="Gaisberger H."/>
            <person name="Ma Y.Z."/>
            <person name="Qiu Y.X."/>
        </authorList>
    </citation>
    <scope>NUCLEOTIDE SEQUENCE [LARGE SCALE GENOMIC DNA]</scope>
    <source>
        <strain evidence="9">Hangzhou</strain>
    </source>
</reference>
<dbReference type="InterPro" id="IPR032312">
    <property type="entry name" value="LacZ_4"/>
</dbReference>
<dbReference type="Gene3D" id="3.20.20.80">
    <property type="entry name" value="Glycosidases"/>
    <property type="match status" value="1"/>
</dbReference>
<dbReference type="InterPro" id="IPR011013">
    <property type="entry name" value="Gal_mutarotase_sf_dom"/>
</dbReference>
<dbReference type="SMART" id="SM01038">
    <property type="entry name" value="Bgal_small_N"/>
    <property type="match status" value="1"/>
</dbReference>
<sequence>MASLVGQLVFPSSYGHRVWEDPSFIKWRKRDAHVSLHCHDTIEGSLKYWYERSKVDFLVSSSAVWNEDAVSGALDNAAFWIKGLPFVKSLSGYWKFFLAPDPASVPVNFYDNAFQDSMWETLPVPSNWQMHGFDQPIYTNIVYPFPFDPPYIRMDNPTGCYRTHFHIPKEWKGRRILLHFEAVDSAFCAWINGVPVGYSQDSRLPAEFEITDYCHPCDSDEKNVLAVQVFRWSDGSYLEDQDHWWLSGLHRDVLLLAKPQVFIADYFFKSNLSENFSYADIEVEVKIDNPREASKASFLENFTIEAAIFDTGRWYSGDGYVDLLSSNVAHMKLNPLSPASLGFHGYILVGNLEMPKLWSAEQPNLYTLVVILKDASGHVVDIESCQVGIRQVSKAPKQLLVNGHPVIIRGVNRHEHHPRLGKTNLESCMIKDLVLMKQNNINAVRNSHYPQHPRWYELCDLFGMYMIDEANIETHGFDLSGHFKHPTLEPSWASSMLDRVIGMVERDKNHACIILWSLGNESGYGPNHSALAGWIRGKDPSRLLHYEGGGSRTPSTDIVCPMYMRVWDIVKIANDPTETRPLILCEYSHAMGNSNGNIHEYWEAIDSTFGLQGGFIWEWVDQALLKDGADGSKHWAYGGDFGDTPNDLNFCLNGLTWPDRTPHPALQEVKYVYQPIKVSLRESILKVTNTHFYEVTEAMEFRWTVHGDGSELGSGILSLPSIEPQSSYDIEWESGPWYSLWSSSSAKEIFLTVTAKLLHSTRWVEAGHVISSTQVQLPAKGEINPHVIKTKDTTFLGEIFGDTIRVSQKNFWEIKLNTLTGAIDSWKVEGVPVMNKGIFPCFWRAPTDNDKGGGANSYLSKWKSALLDKLFFITESCSLQNVTDNLVKIAVTYIGVPKGEGNFSEAEKSNVLFTVDMTYTIYGSGDVIVECNVKPSSYLPPLPRVGIEFQLEKSIEKIKWYGRGPFECYPD</sequence>
<dbReference type="InterPro" id="IPR006104">
    <property type="entry name" value="Glyco_hydro_2_N"/>
</dbReference>
<keyword evidence="4 7" id="KW-0378">Hydrolase</keyword>
<dbReference type="Pfam" id="PF02836">
    <property type="entry name" value="Glyco_hydro_2_C"/>
    <property type="match status" value="1"/>
</dbReference>
<dbReference type="Gene3D" id="2.60.40.10">
    <property type="entry name" value="Immunoglobulins"/>
    <property type="match status" value="2"/>
</dbReference>
<gene>
    <name evidence="9" type="ORF">L1049_010805</name>
</gene>
<dbReference type="PANTHER" id="PTHR46323:SF2">
    <property type="entry name" value="BETA-GALACTOSIDASE"/>
    <property type="match status" value="1"/>
</dbReference>
<evidence type="ECO:0000313" key="10">
    <source>
        <dbReference type="Proteomes" id="UP001415857"/>
    </source>
</evidence>
<dbReference type="SUPFAM" id="SSF49303">
    <property type="entry name" value="beta-Galactosidase/glucuronidase domain"/>
    <property type="match status" value="2"/>
</dbReference>
<name>A0AAP0RQM3_LIQFO</name>
<dbReference type="Pfam" id="PF16353">
    <property type="entry name" value="LacZ_4"/>
    <property type="match status" value="1"/>
</dbReference>
<dbReference type="InterPro" id="IPR036156">
    <property type="entry name" value="Beta-gal/glucu_dom_sf"/>
</dbReference>
<evidence type="ECO:0000256" key="2">
    <source>
        <dbReference type="ARBA" id="ARBA00007401"/>
    </source>
</evidence>
<dbReference type="PROSITE" id="PS00608">
    <property type="entry name" value="GLYCOSYL_HYDROL_F2_2"/>
    <property type="match status" value="1"/>
</dbReference>
<keyword evidence="5 7" id="KW-0326">Glycosidase</keyword>
<evidence type="ECO:0000256" key="6">
    <source>
        <dbReference type="ARBA" id="ARBA00032230"/>
    </source>
</evidence>
<dbReference type="PANTHER" id="PTHR46323">
    <property type="entry name" value="BETA-GALACTOSIDASE"/>
    <property type="match status" value="1"/>
</dbReference>
<dbReference type="InterPro" id="IPR006101">
    <property type="entry name" value="Glyco_hydro_2"/>
</dbReference>
<dbReference type="GO" id="GO:0005990">
    <property type="term" value="P:lactose catabolic process"/>
    <property type="evidence" value="ECO:0007669"/>
    <property type="project" value="TreeGrafter"/>
</dbReference>
<evidence type="ECO:0000256" key="1">
    <source>
        <dbReference type="ARBA" id="ARBA00001412"/>
    </source>
</evidence>
<evidence type="ECO:0000256" key="5">
    <source>
        <dbReference type="ARBA" id="ARBA00023295"/>
    </source>
</evidence>
<dbReference type="SUPFAM" id="SSF74650">
    <property type="entry name" value="Galactose mutarotase-like"/>
    <property type="match status" value="1"/>
</dbReference>
<dbReference type="InterPro" id="IPR014718">
    <property type="entry name" value="GH-type_carb-bd"/>
</dbReference>
<dbReference type="InterPro" id="IPR023230">
    <property type="entry name" value="Glyco_hydro_2_CS"/>
</dbReference>
<dbReference type="InterPro" id="IPR006102">
    <property type="entry name" value="Ig-like_GH2"/>
</dbReference>
<dbReference type="InterPro" id="IPR008979">
    <property type="entry name" value="Galactose-bd-like_sf"/>
</dbReference>
<dbReference type="InterPro" id="IPR050347">
    <property type="entry name" value="Bact_Beta-galactosidase"/>
</dbReference>
<dbReference type="Gene3D" id="2.70.98.10">
    <property type="match status" value="1"/>
</dbReference>
<dbReference type="Proteomes" id="UP001415857">
    <property type="component" value="Unassembled WGS sequence"/>
</dbReference>
<comment type="caution">
    <text evidence="9">The sequence shown here is derived from an EMBL/GenBank/DDBJ whole genome shotgun (WGS) entry which is preliminary data.</text>
</comment>
<evidence type="ECO:0000256" key="3">
    <source>
        <dbReference type="ARBA" id="ARBA00012756"/>
    </source>
</evidence>
<dbReference type="GO" id="GO:0030246">
    <property type="term" value="F:carbohydrate binding"/>
    <property type="evidence" value="ECO:0007669"/>
    <property type="project" value="InterPro"/>
</dbReference>